<gene>
    <name evidence="1" type="ORF">KHLLAP_LOCUS9768</name>
</gene>
<evidence type="ECO:0000313" key="1">
    <source>
        <dbReference type="EMBL" id="CAJ2509300.1"/>
    </source>
</evidence>
<comment type="caution">
    <text evidence="1">The sequence shown here is derived from an EMBL/GenBank/DDBJ whole genome shotgun (WGS) entry which is preliminary data.</text>
</comment>
<dbReference type="AlphaFoldDB" id="A0AAI8VQP0"/>
<protein>
    <submittedName>
        <fullName evidence="1">Uu.00g143260.m01.CDS01</fullName>
    </submittedName>
</protein>
<organism evidence="1 2">
    <name type="scientific">Anthostomella pinea</name>
    <dbReference type="NCBI Taxonomy" id="933095"/>
    <lineage>
        <taxon>Eukaryota</taxon>
        <taxon>Fungi</taxon>
        <taxon>Dikarya</taxon>
        <taxon>Ascomycota</taxon>
        <taxon>Pezizomycotina</taxon>
        <taxon>Sordariomycetes</taxon>
        <taxon>Xylariomycetidae</taxon>
        <taxon>Xylariales</taxon>
        <taxon>Xylariaceae</taxon>
        <taxon>Anthostomella</taxon>
    </lineage>
</organism>
<proteinExistence type="predicted"/>
<dbReference type="EMBL" id="CAUWAG010000012">
    <property type="protein sequence ID" value="CAJ2509300.1"/>
    <property type="molecule type" value="Genomic_DNA"/>
</dbReference>
<dbReference type="Proteomes" id="UP001295740">
    <property type="component" value="Unassembled WGS sequence"/>
</dbReference>
<name>A0AAI8VQP0_9PEZI</name>
<sequence length="162" mass="18019">MAECKSQHCLFATNSASRSQGAAVAWNGDKALASAGNIISTNMNAKEPHDICELMDWDFIEEAFQKTWDKHLCVADHTKIPKTSLIKAAFSAIMDGEASTDPRIPYGAHQMAMFAAEITKGLLRRTGREWRAEDIKKEALDTTFAIMVAKWVLRLKERSGCQ</sequence>
<reference evidence="1" key="1">
    <citation type="submission" date="2023-10" db="EMBL/GenBank/DDBJ databases">
        <authorList>
            <person name="Hackl T."/>
        </authorList>
    </citation>
    <scope>NUCLEOTIDE SEQUENCE</scope>
</reference>
<keyword evidence="2" id="KW-1185">Reference proteome</keyword>
<accession>A0AAI8VQP0</accession>
<evidence type="ECO:0000313" key="2">
    <source>
        <dbReference type="Proteomes" id="UP001295740"/>
    </source>
</evidence>